<reference evidence="1 2" key="1">
    <citation type="journal article" date="2023" name="Proc. Natl. Acad. Sci. U.S.A.">
        <title>A global phylogenomic analysis of the shiitake genus Lentinula.</title>
        <authorList>
            <person name="Sierra-Patev S."/>
            <person name="Min B."/>
            <person name="Naranjo-Ortiz M."/>
            <person name="Looney B."/>
            <person name="Konkel Z."/>
            <person name="Slot J.C."/>
            <person name="Sakamoto Y."/>
            <person name="Steenwyk J.L."/>
            <person name="Rokas A."/>
            <person name="Carro J."/>
            <person name="Camarero S."/>
            <person name="Ferreira P."/>
            <person name="Molpeceres G."/>
            <person name="Ruiz-Duenas F.J."/>
            <person name="Serrano A."/>
            <person name="Henrissat B."/>
            <person name="Drula E."/>
            <person name="Hughes K.W."/>
            <person name="Mata J.L."/>
            <person name="Ishikawa N.K."/>
            <person name="Vargas-Isla R."/>
            <person name="Ushijima S."/>
            <person name="Smith C.A."/>
            <person name="Donoghue J."/>
            <person name="Ahrendt S."/>
            <person name="Andreopoulos W."/>
            <person name="He G."/>
            <person name="LaButti K."/>
            <person name="Lipzen A."/>
            <person name="Ng V."/>
            <person name="Riley R."/>
            <person name="Sandor L."/>
            <person name="Barry K."/>
            <person name="Martinez A.T."/>
            <person name="Xiao Y."/>
            <person name="Gibbons J.G."/>
            <person name="Terashima K."/>
            <person name="Grigoriev I.V."/>
            <person name="Hibbett D."/>
        </authorList>
    </citation>
    <scope>NUCLEOTIDE SEQUENCE [LARGE SCALE GENOMIC DNA]</scope>
    <source>
        <strain evidence="1 2">TFB7810</strain>
    </source>
</reference>
<dbReference type="EMBL" id="JANVFU010000016">
    <property type="protein sequence ID" value="KAJ3739920.1"/>
    <property type="molecule type" value="Genomic_DNA"/>
</dbReference>
<name>A0A9W8NSG7_9AGAR</name>
<gene>
    <name evidence="1" type="ORF">DFH05DRAFT_1377465</name>
</gene>
<accession>A0A9W8NSG7</accession>
<organism evidence="1 2">
    <name type="scientific">Lentinula detonsa</name>
    <dbReference type="NCBI Taxonomy" id="2804962"/>
    <lineage>
        <taxon>Eukaryota</taxon>
        <taxon>Fungi</taxon>
        <taxon>Dikarya</taxon>
        <taxon>Basidiomycota</taxon>
        <taxon>Agaricomycotina</taxon>
        <taxon>Agaricomycetes</taxon>
        <taxon>Agaricomycetidae</taxon>
        <taxon>Agaricales</taxon>
        <taxon>Marasmiineae</taxon>
        <taxon>Omphalotaceae</taxon>
        <taxon>Lentinula</taxon>
    </lineage>
</organism>
<evidence type="ECO:0000313" key="1">
    <source>
        <dbReference type="EMBL" id="KAJ3739920.1"/>
    </source>
</evidence>
<feature type="non-terminal residue" evidence="1">
    <location>
        <position position="221"/>
    </location>
</feature>
<dbReference type="Proteomes" id="UP001142393">
    <property type="component" value="Unassembled WGS sequence"/>
</dbReference>
<keyword evidence="2" id="KW-1185">Reference proteome</keyword>
<protein>
    <submittedName>
        <fullName evidence="1">Uncharacterized protein</fullName>
    </submittedName>
</protein>
<proteinExistence type="predicted"/>
<sequence length="221" mass="25569">EDYQVAEVEGKLPDLRGKLALVQAKLIWQEQLLGVVGQQQYRHLATSPFMALQMNAHALKVRLWNRLTSWKFEHGSSIMVTCSFVILCQSFSECFVDRKVRTQTEDAVKRRDPGIQALARQYNILCHKMEELLKRTPQPIPLKELFDLDVDDVIWQDVGLDASGDIKNPPAWLTDKDVKSGIKGILLRDRCDEELRRLKHECIALYHWLSEEWQVVNACIE</sequence>
<feature type="non-terminal residue" evidence="1">
    <location>
        <position position="1"/>
    </location>
</feature>
<comment type="caution">
    <text evidence="1">The sequence shown here is derived from an EMBL/GenBank/DDBJ whole genome shotgun (WGS) entry which is preliminary data.</text>
</comment>
<dbReference type="AlphaFoldDB" id="A0A9W8NSG7"/>
<evidence type="ECO:0000313" key="2">
    <source>
        <dbReference type="Proteomes" id="UP001142393"/>
    </source>
</evidence>